<evidence type="ECO:0000313" key="1">
    <source>
        <dbReference type="EMBL" id="GBM37843.1"/>
    </source>
</evidence>
<keyword evidence="2" id="KW-1185">Reference proteome</keyword>
<dbReference type="AlphaFoldDB" id="A0A4Y2F8Q0"/>
<gene>
    <name evidence="1" type="ORF">AVEN_93589_1</name>
</gene>
<accession>A0A4Y2F8Q0</accession>
<name>A0A4Y2F8Q0_ARAVE</name>
<dbReference type="EMBL" id="BGPR01173139">
    <property type="protein sequence ID" value="GBM37843.1"/>
    <property type="molecule type" value="Genomic_DNA"/>
</dbReference>
<protein>
    <submittedName>
        <fullName evidence="1">Uncharacterized protein</fullName>
    </submittedName>
</protein>
<reference evidence="1 2" key="1">
    <citation type="journal article" date="2019" name="Sci. Rep.">
        <title>Orb-weaving spider Araneus ventricosus genome elucidates the spidroin gene catalogue.</title>
        <authorList>
            <person name="Kono N."/>
            <person name="Nakamura H."/>
            <person name="Ohtoshi R."/>
            <person name="Moran D.A.P."/>
            <person name="Shinohara A."/>
            <person name="Yoshida Y."/>
            <person name="Fujiwara M."/>
            <person name="Mori M."/>
            <person name="Tomita M."/>
            <person name="Arakawa K."/>
        </authorList>
    </citation>
    <scope>NUCLEOTIDE SEQUENCE [LARGE SCALE GENOMIC DNA]</scope>
</reference>
<evidence type="ECO:0000313" key="2">
    <source>
        <dbReference type="Proteomes" id="UP000499080"/>
    </source>
</evidence>
<dbReference type="Proteomes" id="UP000499080">
    <property type="component" value="Unassembled WGS sequence"/>
</dbReference>
<comment type="caution">
    <text evidence="1">The sequence shown here is derived from an EMBL/GenBank/DDBJ whole genome shotgun (WGS) entry which is preliminary data.</text>
</comment>
<proteinExistence type="predicted"/>
<organism evidence="1 2">
    <name type="scientific">Araneus ventricosus</name>
    <name type="common">Orbweaver spider</name>
    <name type="synonym">Epeira ventricosa</name>
    <dbReference type="NCBI Taxonomy" id="182803"/>
    <lineage>
        <taxon>Eukaryota</taxon>
        <taxon>Metazoa</taxon>
        <taxon>Ecdysozoa</taxon>
        <taxon>Arthropoda</taxon>
        <taxon>Chelicerata</taxon>
        <taxon>Arachnida</taxon>
        <taxon>Araneae</taxon>
        <taxon>Araneomorphae</taxon>
        <taxon>Entelegynae</taxon>
        <taxon>Araneoidea</taxon>
        <taxon>Araneidae</taxon>
        <taxon>Araneus</taxon>
    </lineage>
</organism>
<sequence>MDFIILNRGQMRKRTPELVPPFKLPHHTGGRTFGLPTYDLMRNRLTYTTDIQWKWVSNQEPFGPKPRPYHSTTTALLAAASLRVK</sequence>